<organism evidence="1 2">
    <name type="scientific">Drechslerella dactyloides</name>
    <name type="common">Nematode-trapping fungus</name>
    <name type="synonym">Arthrobotrys dactyloides</name>
    <dbReference type="NCBI Taxonomy" id="74499"/>
    <lineage>
        <taxon>Eukaryota</taxon>
        <taxon>Fungi</taxon>
        <taxon>Dikarya</taxon>
        <taxon>Ascomycota</taxon>
        <taxon>Pezizomycotina</taxon>
        <taxon>Orbiliomycetes</taxon>
        <taxon>Orbiliales</taxon>
        <taxon>Orbiliaceae</taxon>
        <taxon>Drechslerella</taxon>
    </lineage>
</organism>
<name>A0AAD6IWF3_DREDA</name>
<protein>
    <submittedName>
        <fullName evidence="1">Uncharacterized protein</fullName>
    </submittedName>
</protein>
<comment type="caution">
    <text evidence="1">The sequence shown here is derived from an EMBL/GenBank/DDBJ whole genome shotgun (WGS) entry which is preliminary data.</text>
</comment>
<gene>
    <name evidence="1" type="ORF">Dda_6087</name>
</gene>
<accession>A0AAD6IWF3</accession>
<proteinExistence type="predicted"/>
<dbReference type="EMBL" id="JAQGDS010000007">
    <property type="protein sequence ID" value="KAJ6259189.1"/>
    <property type="molecule type" value="Genomic_DNA"/>
</dbReference>
<dbReference type="Proteomes" id="UP001221413">
    <property type="component" value="Unassembled WGS sequence"/>
</dbReference>
<evidence type="ECO:0000313" key="1">
    <source>
        <dbReference type="EMBL" id="KAJ6259189.1"/>
    </source>
</evidence>
<keyword evidence="2" id="KW-1185">Reference proteome</keyword>
<sequence length="385" mass="42543">MPAVLLPRTAAPFAERSAPTIVLDTVVNPWLTQTLKRVNRHKRPLNSVPQHLKCLTEILSGPNAIWNLCSLCVPKLPDAQIEQQSNPITDALLRYQFIHLQAYVVSIDMVQSHQIAFKLTKESIKSLVDYHKDVYMIDQVATTWHWAEKDAAVKKMHEEFVQKVNKYVFQTDKIALEGIEDDGAGELLCGQSEEVRNAISEFFLPLQQPAPKVVEVRAPTPTLASTPAPIGWWAPTAPMDQHMAPVEPWKILPSNNPATAAQFTAGMAAPSMTADNIPNWSFDELSDGNALAFGTAFMDENSVMGTAGPYSASMTASSEWWSPQVSPSPHEQTEQLPFMPATTGYEMPSVSMPAMYTAQPCSSALNYGGFGWDNSNRYMDFATTI</sequence>
<evidence type="ECO:0000313" key="2">
    <source>
        <dbReference type="Proteomes" id="UP001221413"/>
    </source>
</evidence>
<dbReference type="AlphaFoldDB" id="A0AAD6IWF3"/>
<reference evidence="1" key="1">
    <citation type="submission" date="2023-01" db="EMBL/GenBank/DDBJ databases">
        <title>The chitinases involved in constricting ring structure development in the nematode-trapping fungus Drechslerella dactyloides.</title>
        <authorList>
            <person name="Wang R."/>
            <person name="Zhang L."/>
            <person name="Tang P."/>
            <person name="Li S."/>
            <person name="Liang L."/>
        </authorList>
    </citation>
    <scope>NUCLEOTIDE SEQUENCE</scope>
    <source>
        <strain evidence="1">YMF1.00031</strain>
    </source>
</reference>